<dbReference type="EMBL" id="JANDHW010000001">
    <property type="protein sequence ID" value="MCP9610554.1"/>
    <property type="molecule type" value="Genomic_DNA"/>
</dbReference>
<dbReference type="Gene3D" id="1.10.10.60">
    <property type="entry name" value="Homeodomain-like"/>
    <property type="match status" value="2"/>
</dbReference>
<name>A0ABT1MES7_9BACT</name>
<keyword evidence="4" id="KW-1133">Transmembrane helix</keyword>
<dbReference type="SUPFAM" id="SSF47413">
    <property type="entry name" value="lambda repressor-like DNA-binding domains"/>
    <property type="match status" value="1"/>
</dbReference>
<dbReference type="PROSITE" id="PS01124">
    <property type="entry name" value="HTH_ARAC_FAMILY_2"/>
    <property type="match status" value="1"/>
</dbReference>
<feature type="transmembrane region" description="Helical" evidence="4">
    <location>
        <begin position="66"/>
        <end position="84"/>
    </location>
</feature>
<dbReference type="RefSeq" id="WP_255025072.1">
    <property type="nucleotide sequence ID" value="NZ_JANDHW010000001.1"/>
</dbReference>
<feature type="transmembrane region" description="Helical" evidence="4">
    <location>
        <begin position="96"/>
        <end position="113"/>
    </location>
</feature>
<gene>
    <name evidence="6" type="ORF">NMU02_00405</name>
</gene>
<proteinExistence type="predicted"/>
<comment type="caution">
    <text evidence="6">The sequence shown here is derived from an EMBL/GenBank/DDBJ whole genome shotgun (WGS) entry which is preliminary data.</text>
</comment>
<protein>
    <submittedName>
        <fullName evidence="6">Helix-turn-helix domain-containing protein</fullName>
    </submittedName>
</protein>
<dbReference type="Pfam" id="PF12833">
    <property type="entry name" value="HTH_18"/>
    <property type="match status" value="1"/>
</dbReference>
<evidence type="ECO:0000256" key="1">
    <source>
        <dbReference type="ARBA" id="ARBA00023015"/>
    </source>
</evidence>
<dbReference type="SUPFAM" id="SSF46689">
    <property type="entry name" value="Homeodomain-like"/>
    <property type="match status" value="1"/>
</dbReference>
<evidence type="ECO:0000313" key="7">
    <source>
        <dbReference type="Proteomes" id="UP001205603"/>
    </source>
</evidence>
<keyword evidence="1" id="KW-0805">Transcription regulation</keyword>
<evidence type="ECO:0000259" key="5">
    <source>
        <dbReference type="PROSITE" id="PS01124"/>
    </source>
</evidence>
<dbReference type="CDD" id="cd00093">
    <property type="entry name" value="HTH_XRE"/>
    <property type="match status" value="1"/>
</dbReference>
<organism evidence="6 7">
    <name type="scientific">Coprobacter tertius</name>
    <dbReference type="NCBI Taxonomy" id="2944915"/>
    <lineage>
        <taxon>Bacteria</taxon>
        <taxon>Pseudomonadati</taxon>
        <taxon>Bacteroidota</taxon>
        <taxon>Bacteroidia</taxon>
        <taxon>Bacteroidales</taxon>
        <taxon>Barnesiellaceae</taxon>
        <taxon>Coprobacter</taxon>
    </lineage>
</organism>
<feature type="transmembrane region" description="Helical" evidence="4">
    <location>
        <begin position="163"/>
        <end position="181"/>
    </location>
</feature>
<feature type="transmembrane region" description="Helical" evidence="4">
    <location>
        <begin position="119"/>
        <end position="138"/>
    </location>
</feature>
<reference evidence="6 7" key="1">
    <citation type="submission" date="2022-07" db="EMBL/GenBank/DDBJ databases">
        <title>Fecal culturing of patients with breast cancer.</title>
        <authorList>
            <person name="Teng N.M.Y."/>
            <person name="Kiu R."/>
            <person name="Evans R."/>
            <person name="Baker D.J."/>
            <person name="Zenner C."/>
            <person name="Robinson S.D."/>
            <person name="Hall L.J."/>
        </authorList>
    </citation>
    <scope>NUCLEOTIDE SEQUENCE [LARGE SCALE GENOMIC DNA]</scope>
    <source>
        <strain evidence="6 7">LH1063</strain>
    </source>
</reference>
<dbReference type="SMART" id="SM00342">
    <property type="entry name" value="HTH_ARAC"/>
    <property type="match status" value="1"/>
</dbReference>
<dbReference type="InterPro" id="IPR010982">
    <property type="entry name" value="Lambda_DNA-bd_dom_sf"/>
</dbReference>
<dbReference type="PANTHER" id="PTHR43280">
    <property type="entry name" value="ARAC-FAMILY TRANSCRIPTIONAL REGULATOR"/>
    <property type="match status" value="1"/>
</dbReference>
<evidence type="ECO:0000256" key="4">
    <source>
        <dbReference type="SAM" id="Phobius"/>
    </source>
</evidence>
<evidence type="ECO:0000313" key="6">
    <source>
        <dbReference type="EMBL" id="MCP9610554.1"/>
    </source>
</evidence>
<evidence type="ECO:0000256" key="2">
    <source>
        <dbReference type="ARBA" id="ARBA00023125"/>
    </source>
</evidence>
<sequence>MNKITFFINGSACMFFTLMAIYFLRQRGESNLKETLGKVLAFWAFLFWKDLPLMTETFHRSEFFKILFMSVDMWAVVSCAFYVIELLRPHSLSLKRILLHIIPYLSFTLLYAITGNYFVFILNGIWAAAYSGFIIFYLSREIRLYNRMLQNNYSNLEYIDIKWLRTATGLLFCCLCIWLYACYRVSWIGDAIYYCSAILLWGVICYYSDRQKAIDLQEDTYANSSEEMPEKNSYTFIPQLKYMLEEKCIFQNSGLTIMELSKMLGTNRTYLSDYLNNNLNTNFYDFINSYRIEHAERILSDPCLNLTVEEIAERSGFNSISTFRRAFEKKHHCTPLQYKKQYQNFPQKSLQTD</sequence>
<dbReference type="InterPro" id="IPR009057">
    <property type="entry name" value="Homeodomain-like_sf"/>
</dbReference>
<feature type="transmembrane region" description="Helical" evidence="4">
    <location>
        <begin position="6"/>
        <end position="24"/>
    </location>
</feature>
<dbReference type="InterPro" id="IPR001387">
    <property type="entry name" value="Cro/C1-type_HTH"/>
</dbReference>
<keyword evidence="4" id="KW-0812">Transmembrane</keyword>
<dbReference type="InterPro" id="IPR018060">
    <property type="entry name" value="HTH_AraC"/>
</dbReference>
<keyword evidence="3" id="KW-0804">Transcription</keyword>
<feature type="transmembrane region" description="Helical" evidence="4">
    <location>
        <begin position="187"/>
        <end position="207"/>
    </location>
</feature>
<dbReference type="Proteomes" id="UP001205603">
    <property type="component" value="Unassembled WGS sequence"/>
</dbReference>
<keyword evidence="2" id="KW-0238">DNA-binding</keyword>
<dbReference type="PANTHER" id="PTHR43280:SF29">
    <property type="entry name" value="ARAC-FAMILY TRANSCRIPTIONAL REGULATOR"/>
    <property type="match status" value="1"/>
</dbReference>
<feature type="domain" description="HTH araC/xylS-type" evidence="5">
    <location>
        <begin position="238"/>
        <end position="341"/>
    </location>
</feature>
<keyword evidence="4" id="KW-0472">Membrane</keyword>
<evidence type="ECO:0000256" key="3">
    <source>
        <dbReference type="ARBA" id="ARBA00023163"/>
    </source>
</evidence>
<accession>A0ABT1MES7</accession>
<keyword evidence="7" id="KW-1185">Reference proteome</keyword>